<dbReference type="PANTHER" id="PTHR23346">
    <property type="entry name" value="TRANSLATIONAL ACTIVATOR GCN1-RELATED"/>
    <property type="match status" value="1"/>
</dbReference>
<name>A0ABQ9V202_SAGOE</name>
<evidence type="ECO:0000259" key="2">
    <source>
        <dbReference type="SMART" id="SM01349"/>
    </source>
</evidence>
<dbReference type="SUPFAM" id="SSF48371">
    <property type="entry name" value="ARM repeat"/>
    <property type="match status" value="1"/>
</dbReference>
<dbReference type="InterPro" id="IPR016024">
    <property type="entry name" value="ARM-type_fold"/>
</dbReference>
<proteinExistence type="predicted"/>
<protein>
    <submittedName>
        <fullName evidence="3">Translational activator of GCN4</fullName>
    </submittedName>
</protein>
<dbReference type="Pfam" id="PF24987">
    <property type="entry name" value="HEAT_EF3_N"/>
    <property type="match status" value="1"/>
</dbReference>
<sequence length="215" mass="23887">MKGLQLSHSINRRALPQVQESVASCLPPLVPAIKEDAGGMIQRLMQQLLESDKYAERKGAAYGLAGLVKGLGILSLKQQEMMAALTDAIQDKKNFRRREGALFAFEMLCTMLGKLFEPYVVHVLPHLLLCFGDGNQYVREAADDCAKAVMSNLSAHGVKLVLPSLLAALEEESWRTKADFALQFETTQLNQFPHLWMKKQFTEIQGIDLASHCKG</sequence>
<comment type="caution">
    <text evidence="3">The sequence shown here is derived from an EMBL/GenBank/DDBJ whole genome shotgun (WGS) entry which is preliminary data.</text>
</comment>
<gene>
    <name evidence="3" type="primary">GCN1_3</name>
    <name evidence="3" type="ORF">P7K49_020410</name>
</gene>
<accession>A0ABQ9V202</accession>
<dbReference type="PANTHER" id="PTHR23346:SF7">
    <property type="entry name" value="STALLED RIBOSOME SENSOR GCN1"/>
    <property type="match status" value="1"/>
</dbReference>
<dbReference type="Gene3D" id="1.25.10.10">
    <property type="entry name" value="Leucine-rich Repeat Variant"/>
    <property type="match status" value="1"/>
</dbReference>
<dbReference type="EMBL" id="JASSZA010000009">
    <property type="protein sequence ID" value="KAK2102743.1"/>
    <property type="molecule type" value="Genomic_DNA"/>
</dbReference>
<evidence type="ECO:0000313" key="3">
    <source>
        <dbReference type="EMBL" id="KAK2102743.1"/>
    </source>
</evidence>
<dbReference type="InterPro" id="IPR011989">
    <property type="entry name" value="ARM-like"/>
</dbReference>
<evidence type="ECO:0000313" key="4">
    <source>
        <dbReference type="Proteomes" id="UP001266305"/>
    </source>
</evidence>
<keyword evidence="1" id="KW-0677">Repeat</keyword>
<evidence type="ECO:0000256" key="1">
    <source>
        <dbReference type="ARBA" id="ARBA00022737"/>
    </source>
</evidence>
<reference evidence="3 4" key="1">
    <citation type="submission" date="2023-05" db="EMBL/GenBank/DDBJ databases">
        <title>B98-5 Cell Line De Novo Hybrid Assembly: An Optical Mapping Approach.</title>
        <authorList>
            <person name="Kananen K."/>
            <person name="Auerbach J.A."/>
            <person name="Kautto E."/>
            <person name="Blachly J.S."/>
        </authorList>
    </citation>
    <scope>NUCLEOTIDE SEQUENCE [LARGE SCALE GENOMIC DNA]</scope>
    <source>
        <strain evidence="3">B95-8</strain>
        <tissue evidence="3">Cell line</tissue>
    </source>
</reference>
<feature type="domain" description="TOG" evidence="2">
    <location>
        <begin position="28"/>
        <end position="215"/>
    </location>
</feature>
<dbReference type="Proteomes" id="UP001266305">
    <property type="component" value="Unassembled WGS sequence"/>
</dbReference>
<dbReference type="InterPro" id="IPR034085">
    <property type="entry name" value="TOG"/>
</dbReference>
<dbReference type="SMART" id="SM01349">
    <property type="entry name" value="TOG"/>
    <property type="match status" value="1"/>
</dbReference>
<keyword evidence="4" id="KW-1185">Reference proteome</keyword>
<organism evidence="3 4">
    <name type="scientific">Saguinus oedipus</name>
    <name type="common">Cotton-top tamarin</name>
    <name type="synonym">Oedipomidas oedipus</name>
    <dbReference type="NCBI Taxonomy" id="9490"/>
    <lineage>
        <taxon>Eukaryota</taxon>
        <taxon>Metazoa</taxon>
        <taxon>Chordata</taxon>
        <taxon>Craniata</taxon>
        <taxon>Vertebrata</taxon>
        <taxon>Euteleostomi</taxon>
        <taxon>Mammalia</taxon>
        <taxon>Eutheria</taxon>
        <taxon>Euarchontoglires</taxon>
        <taxon>Primates</taxon>
        <taxon>Haplorrhini</taxon>
        <taxon>Platyrrhini</taxon>
        <taxon>Cebidae</taxon>
        <taxon>Callitrichinae</taxon>
        <taxon>Saguinus</taxon>
    </lineage>
</organism>